<dbReference type="EMBL" id="JAJOZR010000006">
    <property type="protein sequence ID" value="MCD7109667.1"/>
    <property type="molecule type" value="Genomic_DNA"/>
</dbReference>
<gene>
    <name evidence="1" type="ORF">LRX75_11490</name>
</gene>
<proteinExistence type="predicted"/>
<reference evidence="1" key="1">
    <citation type="submission" date="2021-12" db="EMBL/GenBank/DDBJ databases">
        <authorList>
            <person name="Li Y."/>
        </authorList>
    </citation>
    <scope>NUCLEOTIDE SEQUENCE</scope>
    <source>
        <strain evidence="1">DKSPLA3</strain>
    </source>
</reference>
<evidence type="ECO:0000313" key="2">
    <source>
        <dbReference type="Proteomes" id="UP001139089"/>
    </source>
</evidence>
<keyword evidence="2" id="KW-1185">Reference proteome</keyword>
<name>A0A9X1NR59_9HYPH</name>
<accession>A0A9X1NR59</accession>
<sequence>MSRVLTLHIANALRLAHEDIAAAEALSAIGNRNDADLAQQAAEQILLAP</sequence>
<protein>
    <submittedName>
        <fullName evidence="1">Uncharacterized protein</fullName>
    </submittedName>
</protein>
<dbReference type="RefSeq" id="WP_231814460.1">
    <property type="nucleotide sequence ID" value="NZ_JAJOZR010000006.1"/>
</dbReference>
<evidence type="ECO:0000313" key="1">
    <source>
        <dbReference type="EMBL" id="MCD7109667.1"/>
    </source>
</evidence>
<organism evidence="1 2">
    <name type="scientific">Rhizobium quercicola</name>
    <dbReference type="NCBI Taxonomy" id="2901226"/>
    <lineage>
        <taxon>Bacteria</taxon>
        <taxon>Pseudomonadati</taxon>
        <taxon>Pseudomonadota</taxon>
        <taxon>Alphaproteobacteria</taxon>
        <taxon>Hyphomicrobiales</taxon>
        <taxon>Rhizobiaceae</taxon>
        <taxon>Rhizobium/Agrobacterium group</taxon>
        <taxon>Rhizobium</taxon>
    </lineage>
</organism>
<dbReference type="Proteomes" id="UP001139089">
    <property type="component" value="Unassembled WGS sequence"/>
</dbReference>
<dbReference type="AlphaFoldDB" id="A0A9X1NR59"/>
<comment type="caution">
    <text evidence="1">The sequence shown here is derived from an EMBL/GenBank/DDBJ whole genome shotgun (WGS) entry which is preliminary data.</text>
</comment>